<comment type="caution">
    <text evidence="1">The sequence shown here is derived from an EMBL/GenBank/DDBJ whole genome shotgun (WGS) entry which is preliminary data.</text>
</comment>
<name>A0A8S4SDM1_9NEOP</name>
<protein>
    <submittedName>
        <fullName evidence="1">Jg14718 protein</fullName>
    </submittedName>
</protein>
<dbReference type="Proteomes" id="UP000838756">
    <property type="component" value="Unassembled WGS sequence"/>
</dbReference>
<evidence type="ECO:0000313" key="2">
    <source>
        <dbReference type="Proteomes" id="UP000838756"/>
    </source>
</evidence>
<sequence>MCVDFRGITDSPLCRTCIETIRLHTDTRNAPMQWSSRTTPSTLWLLSNHVALGDQGGLISFWSELGCLE</sequence>
<keyword evidence="2" id="KW-1185">Reference proteome</keyword>
<organism evidence="1 2">
    <name type="scientific">Pararge aegeria aegeria</name>
    <dbReference type="NCBI Taxonomy" id="348720"/>
    <lineage>
        <taxon>Eukaryota</taxon>
        <taxon>Metazoa</taxon>
        <taxon>Ecdysozoa</taxon>
        <taxon>Arthropoda</taxon>
        <taxon>Hexapoda</taxon>
        <taxon>Insecta</taxon>
        <taxon>Pterygota</taxon>
        <taxon>Neoptera</taxon>
        <taxon>Endopterygota</taxon>
        <taxon>Lepidoptera</taxon>
        <taxon>Glossata</taxon>
        <taxon>Ditrysia</taxon>
        <taxon>Papilionoidea</taxon>
        <taxon>Nymphalidae</taxon>
        <taxon>Satyrinae</taxon>
        <taxon>Satyrini</taxon>
        <taxon>Parargina</taxon>
        <taxon>Pararge</taxon>
    </lineage>
</organism>
<dbReference type="EMBL" id="CAKXAJ010026349">
    <property type="protein sequence ID" value="CAH2267250.1"/>
    <property type="molecule type" value="Genomic_DNA"/>
</dbReference>
<proteinExistence type="predicted"/>
<evidence type="ECO:0000313" key="1">
    <source>
        <dbReference type="EMBL" id="CAH2267250.1"/>
    </source>
</evidence>
<dbReference type="AlphaFoldDB" id="A0A8S4SDM1"/>
<gene>
    <name evidence="1" type="primary">jg14718</name>
    <name evidence="1" type="ORF">PAEG_LOCUS25810</name>
</gene>
<accession>A0A8S4SDM1</accession>
<dbReference type="OrthoDB" id="5419617at2759"/>
<reference evidence="1" key="1">
    <citation type="submission" date="2022-03" db="EMBL/GenBank/DDBJ databases">
        <authorList>
            <person name="Lindestad O."/>
        </authorList>
    </citation>
    <scope>NUCLEOTIDE SEQUENCE</scope>
</reference>